<gene>
    <name evidence="9" type="ORF">ACEWY4_022849</name>
</gene>
<dbReference type="EMBL" id="JBHFQA010000020">
    <property type="protein sequence ID" value="KAL2080996.1"/>
    <property type="molecule type" value="Genomic_DNA"/>
</dbReference>
<evidence type="ECO:0000256" key="3">
    <source>
        <dbReference type="ARBA" id="ARBA00023136"/>
    </source>
</evidence>
<reference evidence="9 10" key="1">
    <citation type="submission" date="2024-09" db="EMBL/GenBank/DDBJ databases">
        <title>A chromosome-level genome assembly of Gray's grenadier anchovy, Coilia grayii.</title>
        <authorList>
            <person name="Fu Z."/>
        </authorList>
    </citation>
    <scope>NUCLEOTIDE SEQUENCE [LARGE SCALE GENOMIC DNA]</scope>
    <source>
        <strain evidence="9">G4</strain>
        <tissue evidence="9">Muscle</tissue>
    </source>
</reference>
<dbReference type="Proteomes" id="UP001591681">
    <property type="component" value="Unassembled WGS sequence"/>
</dbReference>
<comment type="subcellular location">
    <subcellularLocation>
        <location evidence="1">Membrane</location>
    </subcellularLocation>
</comment>
<keyword evidence="2 7" id="KW-0732">Signal</keyword>
<feature type="compositionally biased region" description="Polar residues" evidence="5">
    <location>
        <begin position="251"/>
        <end position="263"/>
    </location>
</feature>
<accession>A0ABD1J1B1</accession>
<keyword evidence="4" id="KW-0325">Glycoprotein</keyword>
<proteinExistence type="predicted"/>
<evidence type="ECO:0000259" key="8">
    <source>
        <dbReference type="PROSITE" id="PS50835"/>
    </source>
</evidence>
<feature type="signal peptide" evidence="7">
    <location>
        <begin position="1"/>
        <end position="17"/>
    </location>
</feature>
<dbReference type="AlphaFoldDB" id="A0ABD1J1B1"/>
<dbReference type="InterPro" id="IPR015631">
    <property type="entry name" value="CD2/SLAM_rcpt"/>
</dbReference>
<keyword evidence="3 6" id="KW-0472">Membrane</keyword>
<dbReference type="PROSITE" id="PS50835">
    <property type="entry name" value="IG_LIKE"/>
    <property type="match status" value="1"/>
</dbReference>
<evidence type="ECO:0000313" key="9">
    <source>
        <dbReference type="EMBL" id="KAL2080996.1"/>
    </source>
</evidence>
<evidence type="ECO:0000256" key="6">
    <source>
        <dbReference type="SAM" id="Phobius"/>
    </source>
</evidence>
<dbReference type="PANTHER" id="PTHR12080">
    <property type="entry name" value="SIGNALING LYMPHOCYTIC ACTIVATION MOLECULE"/>
    <property type="match status" value="1"/>
</dbReference>
<evidence type="ECO:0000256" key="2">
    <source>
        <dbReference type="ARBA" id="ARBA00022729"/>
    </source>
</evidence>
<dbReference type="SUPFAM" id="SSF48726">
    <property type="entry name" value="Immunoglobulin"/>
    <property type="match status" value="2"/>
</dbReference>
<dbReference type="PANTHER" id="PTHR12080:SF125">
    <property type="entry name" value="CD48 ANTIGEN-LIKE"/>
    <property type="match status" value="1"/>
</dbReference>
<evidence type="ECO:0000256" key="4">
    <source>
        <dbReference type="ARBA" id="ARBA00023180"/>
    </source>
</evidence>
<dbReference type="GO" id="GO:0016020">
    <property type="term" value="C:membrane"/>
    <property type="evidence" value="ECO:0007669"/>
    <property type="project" value="UniProtKB-SubCell"/>
</dbReference>
<feature type="compositionally biased region" description="Gly residues" evidence="5">
    <location>
        <begin position="297"/>
        <end position="306"/>
    </location>
</feature>
<evidence type="ECO:0000256" key="5">
    <source>
        <dbReference type="SAM" id="MobiDB-lite"/>
    </source>
</evidence>
<dbReference type="Gene3D" id="2.60.40.10">
    <property type="entry name" value="Immunoglobulins"/>
    <property type="match status" value="2"/>
</dbReference>
<keyword evidence="10" id="KW-1185">Reference proteome</keyword>
<organism evidence="9 10">
    <name type="scientific">Coilia grayii</name>
    <name type="common">Gray's grenadier anchovy</name>
    <dbReference type="NCBI Taxonomy" id="363190"/>
    <lineage>
        <taxon>Eukaryota</taxon>
        <taxon>Metazoa</taxon>
        <taxon>Chordata</taxon>
        <taxon>Craniata</taxon>
        <taxon>Vertebrata</taxon>
        <taxon>Euteleostomi</taxon>
        <taxon>Actinopterygii</taxon>
        <taxon>Neopterygii</taxon>
        <taxon>Teleostei</taxon>
        <taxon>Clupei</taxon>
        <taxon>Clupeiformes</taxon>
        <taxon>Clupeoidei</taxon>
        <taxon>Engraulidae</taxon>
        <taxon>Coilinae</taxon>
        <taxon>Coilia</taxon>
    </lineage>
</organism>
<sequence>MMLFITFMLVVKAVSSGENIKYGQRGGSIELQAKDVSMPVTSIVWKHGTNKAAEWFDGEEVPTYFRTFHGNSRINTSTWSLTILDLQPEFDGEYSAEVNNQNAKSSETLKVIGPVEEANVVSEDCNLAESENCTLSCNGKGDGPLEYSWTWSDGKSANPMLTVQKREDGMEYTCRVSNPVSSKEDTFSVPKRAESPSNLGVKVGVPVVLVVIVAVAAGLAWWKKKKGQGQGEVTTVYSQVAGRADGDDVHANNTGNGASNNIQGETGGGENTGNKPNPTADASAGNSTGDITKAETSGGGKGPSDP</sequence>
<keyword evidence="6" id="KW-1133">Transmembrane helix</keyword>
<keyword evidence="6" id="KW-0812">Transmembrane</keyword>
<dbReference type="InterPro" id="IPR013783">
    <property type="entry name" value="Ig-like_fold"/>
</dbReference>
<dbReference type="InterPro" id="IPR036179">
    <property type="entry name" value="Ig-like_dom_sf"/>
</dbReference>
<feature type="chain" id="PRO_5044747957" description="Ig-like domain-containing protein" evidence="7">
    <location>
        <begin position="18"/>
        <end position="306"/>
    </location>
</feature>
<name>A0ABD1J1B1_9TELE</name>
<evidence type="ECO:0000256" key="7">
    <source>
        <dbReference type="SAM" id="SignalP"/>
    </source>
</evidence>
<protein>
    <recommendedName>
        <fullName evidence="8">Ig-like domain-containing protein</fullName>
    </recommendedName>
</protein>
<dbReference type="InterPro" id="IPR007110">
    <property type="entry name" value="Ig-like_dom"/>
</dbReference>
<evidence type="ECO:0000313" key="10">
    <source>
        <dbReference type="Proteomes" id="UP001591681"/>
    </source>
</evidence>
<feature type="transmembrane region" description="Helical" evidence="6">
    <location>
        <begin position="203"/>
        <end position="222"/>
    </location>
</feature>
<feature type="region of interest" description="Disordered" evidence="5">
    <location>
        <begin position="245"/>
        <end position="306"/>
    </location>
</feature>
<feature type="domain" description="Ig-like" evidence="8">
    <location>
        <begin position="114"/>
        <end position="188"/>
    </location>
</feature>
<evidence type="ECO:0000256" key="1">
    <source>
        <dbReference type="ARBA" id="ARBA00004370"/>
    </source>
</evidence>
<comment type="caution">
    <text evidence="9">The sequence shown here is derived from an EMBL/GenBank/DDBJ whole genome shotgun (WGS) entry which is preliminary data.</text>
</comment>